<feature type="region of interest" description="Disordered" evidence="1">
    <location>
        <begin position="18"/>
        <end position="54"/>
    </location>
</feature>
<name>A0A3L6RV68_PANMI</name>
<dbReference type="EMBL" id="PQIB02000007">
    <property type="protein sequence ID" value="RLN09224.1"/>
    <property type="molecule type" value="Genomic_DNA"/>
</dbReference>
<protein>
    <submittedName>
        <fullName evidence="2">Uncharacterized protein</fullName>
    </submittedName>
</protein>
<proteinExistence type="predicted"/>
<comment type="caution">
    <text evidence="2">The sequence shown here is derived from an EMBL/GenBank/DDBJ whole genome shotgun (WGS) entry which is preliminary data.</text>
</comment>
<keyword evidence="3" id="KW-1185">Reference proteome</keyword>
<accession>A0A3L6RV68</accession>
<gene>
    <name evidence="2" type="ORF">C2845_PM11G19650</name>
</gene>
<organism evidence="2 3">
    <name type="scientific">Panicum miliaceum</name>
    <name type="common">Proso millet</name>
    <name type="synonym">Broomcorn millet</name>
    <dbReference type="NCBI Taxonomy" id="4540"/>
    <lineage>
        <taxon>Eukaryota</taxon>
        <taxon>Viridiplantae</taxon>
        <taxon>Streptophyta</taxon>
        <taxon>Embryophyta</taxon>
        <taxon>Tracheophyta</taxon>
        <taxon>Spermatophyta</taxon>
        <taxon>Magnoliopsida</taxon>
        <taxon>Liliopsida</taxon>
        <taxon>Poales</taxon>
        <taxon>Poaceae</taxon>
        <taxon>PACMAD clade</taxon>
        <taxon>Panicoideae</taxon>
        <taxon>Panicodae</taxon>
        <taxon>Paniceae</taxon>
        <taxon>Panicinae</taxon>
        <taxon>Panicum</taxon>
        <taxon>Panicum sect. Panicum</taxon>
    </lineage>
</organism>
<dbReference type="AlphaFoldDB" id="A0A3L6RV68"/>
<evidence type="ECO:0000313" key="3">
    <source>
        <dbReference type="Proteomes" id="UP000275267"/>
    </source>
</evidence>
<dbReference type="Proteomes" id="UP000275267">
    <property type="component" value="Unassembled WGS sequence"/>
</dbReference>
<sequence>MEADLVLQLGLACLHPSPRGAAEHAAGHTVPQRQRAIAGAARDDRLLQHRRAVS</sequence>
<evidence type="ECO:0000256" key="1">
    <source>
        <dbReference type="SAM" id="MobiDB-lite"/>
    </source>
</evidence>
<reference evidence="3" key="1">
    <citation type="journal article" date="2019" name="Nat. Commun.">
        <title>The genome of broomcorn millet.</title>
        <authorList>
            <person name="Zou C."/>
            <person name="Miki D."/>
            <person name="Li D."/>
            <person name="Tang Q."/>
            <person name="Xiao L."/>
            <person name="Rajput S."/>
            <person name="Deng P."/>
            <person name="Jia W."/>
            <person name="Huang R."/>
            <person name="Zhang M."/>
            <person name="Sun Y."/>
            <person name="Hu J."/>
            <person name="Fu X."/>
            <person name="Schnable P.S."/>
            <person name="Li F."/>
            <person name="Zhang H."/>
            <person name="Feng B."/>
            <person name="Zhu X."/>
            <person name="Liu R."/>
            <person name="Schnable J.C."/>
            <person name="Zhu J.-K."/>
            <person name="Zhang H."/>
        </authorList>
    </citation>
    <scope>NUCLEOTIDE SEQUENCE [LARGE SCALE GENOMIC DNA]</scope>
</reference>
<evidence type="ECO:0000313" key="2">
    <source>
        <dbReference type="EMBL" id="RLN09224.1"/>
    </source>
</evidence>